<evidence type="ECO:0000313" key="2">
    <source>
        <dbReference type="Proteomes" id="UP000324800"/>
    </source>
</evidence>
<dbReference type="EMBL" id="SNRW01014177">
    <property type="protein sequence ID" value="KAA6371759.1"/>
    <property type="molecule type" value="Genomic_DNA"/>
</dbReference>
<gene>
    <name evidence="1" type="ORF">EZS28_032715</name>
</gene>
<proteinExistence type="predicted"/>
<organism evidence="1 2">
    <name type="scientific">Streblomastix strix</name>
    <dbReference type="NCBI Taxonomy" id="222440"/>
    <lineage>
        <taxon>Eukaryota</taxon>
        <taxon>Metamonada</taxon>
        <taxon>Preaxostyla</taxon>
        <taxon>Oxymonadida</taxon>
        <taxon>Streblomastigidae</taxon>
        <taxon>Streblomastix</taxon>
    </lineage>
</organism>
<name>A0A5J4UML4_9EUKA</name>
<dbReference type="AlphaFoldDB" id="A0A5J4UML4"/>
<comment type="caution">
    <text evidence="1">The sequence shown here is derived from an EMBL/GenBank/DDBJ whole genome shotgun (WGS) entry which is preliminary data.</text>
</comment>
<evidence type="ECO:0000313" key="1">
    <source>
        <dbReference type="EMBL" id="KAA6371759.1"/>
    </source>
</evidence>
<protein>
    <submittedName>
        <fullName evidence="1">Uncharacterized protein</fullName>
    </submittedName>
</protein>
<dbReference type="Proteomes" id="UP000324800">
    <property type="component" value="Unassembled WGS sequence"/>
</dbReference>
<sequence length="594" mass="66110">MDVYVKSGVKKAAQWVAPALHKVLSTISGHVSIIHPAIGGALGARANLAGAVDICNLENGVKYTRAPLGARGKSACSMVQTCQVNWTIKIPANTLAIQLNKTYDGWDTTAKLIARTNFNGKEDPLADWTTNMSQASQGYFGKSAQGIESSEHLQFWIGFSTACGPLYQFQLLKDATALWGSAIYAREQAVISGNSLSDLCTKNSVSVSPQESIIEGKRHYGIFIDIPLCEIDRQATAATVGTPFYYRIPNDITFSGVLDLNQLNPIFNSFPVLTCNYGTLHLQLWIQDFLQDLKIVWLNKNDTIQNNHLAYHMIAPEKPDIVYLLSGDDATDLSYQRYNVRIVNMQNAAVGDKIPQNSIFQIGTAKFDTLEIQNVCFNIENEEAIIRLNLVIDQNNVIPQPYKSLNQATNGQMFDCFVDQDIVSAPSDLYHSLTFENLNIDDKTHYYGRIDNTDQYKTANLFYLTTLYNGSKAIKTLYPNKYMLEWKLATDDSFMRGFNSSNLGARTNVQVILQGNLTKGIIDTININPLQNQKYFKQFIGTGAYPDPNKASIIPMMHYLCDAFVRIVFDDSSMPQVLNIDVIGELAKGAIQSQ</sequence>
<reference evidence="1 2" key="1">
    <citation type="submission" date="2019-03" db="EMBL/GenBank/DDBJ databases">
        <title>Single cell metagenomics reveals metabolic interactions within the superorganism composed of flagellate Streblomastix strix and complex community of Bacteroidetes bacteria on its surface.</title>
        <authorList>
            <person name="Treitli S.C."/>
            <person name="Kolisko M."/>
            <person name="Husnik F."/>
            <person name="Keeling P."/>
            <person name="Hampl V."/>
        </authorList>
    </citation>
    <scope>NUCLEOTIDE SEQUENCE [LARGE SCALE GENOMIC DNA]</scope>
    <source>
        <strain evidence="1">ST1C</strain>
    </source>
</reference>
<accession>A0A5J4UML4</accession>